<dbReference type="CDD" id="cd04059">
    <property type="entry name" value="Peptidases_S8_Protein_convertases_Kexins_Furin-like"/>
    <property type="match status" value="1"/>
</dbReference>
<evidence type="ECO:0000256" key="4">
    <source>
        <dbReference type="ARBA" id="ARBA00022525"/>
    </source>
</evidence>
<keyword evidence="5 12" id="KW-0645">Protease</keyword>
<dbReference type="SUPFAM" id="SSF49785">
    <property type="entry name" value="Galactose-binding domain-like"/>
    <property type="match status" value="1"/>
</dbReference>
<dbReference type="PRINTS" id="PR00723">
    <property type="entry name" value="SUBTILISIN"/>
</dbReference>
<dbReference type="InterPro" id="IPR038255">
    <property type="entry name" value="PBS_linker_sf"/>
</dbReference>
<dbReference type="InterPro" id="IPR001343">
    <property type="entry name" value="Hemolysn_Ca-bd"/>
</dbReference>
<dbReference type="InterPro" id="IPR008979">
    <property type="entry name" value="Galactose-bd-like_sf"/>
</dbReference>
<dbReference type="InterPro" id="IPR000209">
    <property type="entry name" value="Peptidase_S8/S53_dom"/>
</dbReference>
<evidence type="ECO:0000256" key="6">
    <source>
        <dbReference type="ARBA" id="ARBA00022729"/>
    </source>
</evidence>
<organism evidence="14 15">
    <name type="scientific">Pseudoduganella ginsengisoli</name>
    <dbReference type="NCBI Taxonomy" id="1462440"/>
    <lineage>
        <taxon>Bacteria</taxon>
        <taxon>Pseudomonadati</taxon>
        <taxon>Pseudomonadota</taxon>
        <taxon>Betaproteobacteria</taxon>
        <taxon>Burkholderiales</taxon>
        <taxon>Oxalobacteraceae</taxon>
        <taxon>Telluria group</taxon>
        <taxon>Pseudoduganella</taxon>
    </lineage>
</organism>
<dbReference type="InterPro" id="IPR013858">
    <property type="entry name" value="Peptidase_M10B_C"/>
</dbReference>
<dbReference type="Proteomes" id="UP000484015">
    <property type="component" value="Unassembled WGS sequence"/>
</dbReference>
<dbReference type="InterPro" id="IPR022398">
    <property type="entry name" value="Peptidase_S8_His-AS"/>
</dbReference>
<proteinExistence type="inferred from homology"/>
<dbReference type="PANTHER" id="PTHR42884:SF14">
    <property type="entry name" value="NEUROENDOCRINE CONVERTASE 1"/>
    <property type="match status" value="1"/>
</dbReference>
<keyword evidence="6" id="KW-0732">Signal</keyword>
<keyword evidence="4" id="KW-0964">Secreted</keyword>
<dbReference type="Pfam" id="PF08548">
    <property type="entry name" value="Peptidase_M10_C"/>
    <property type="match status" value="1"/>
</dbReference>
<evidence type="ECO:0000256" key="9">
    <source>
        <dbReference type="ARBA" id="ARBA00022825"/>
    </source>
</evidence>
<dbReference type="PRINTS" id="PR00313">
    <property type="entry name" value="CABNDNGRPT"/>
</dbReference>
<evidence type="ECO:0000256" key="3">
    <source>
        <dbReference type="ARBA" id="ARBA00005325"/>
    </source>
</evidence>
<feature type="active site" description="Charge relay system" evidence="11 12">
    <location>
        <position position="196"/>
    </location>
</feature>
<reference evidence="14 15" key="1">
    <citation type="submission" date="2019-11" db="EMBL/GenBank/DDBJ databases">
        <title>Type strains purchased from KCTC, JCM and DSMZ.</title>
        <authorList>
            <person name="Lu H."/>
        </authorList>
    </citation>
    <scope>NUCLEOTIDE SEQUENCE [LARGE SCALE GENOMIC DNA]</scope>
    <source>
        <strain evidence="14 15">KCTC 42409</strain>
    </source>
</reference>
<evidence type="ECO:0000256" key="10">
    <source>
        <dbReference type="ARBA" id="ARBA00022837"/>
    </source>
</evidence>
<evidence type="ECO:0000313" key="15">
    <source>
        <dbReference type="Proteomes" id="UP000484015"/>
    </source>
</evidence>
<dbReference type="SUPFAM" id="SSF51120">
    <property type="entry name" value="beta-Roll"/>
    <property type="match status" value="1"/>
</dbReference>
<dbReference type="InterPro" id="IPR015500">
    <property type="entry name" value="Peptidase_S8_subtilisin-rel"/>
</dbReference>
<feature type="active site" description="Charge relay system" evidence="11 12">
    <location>
        <position position="425"/>
    </location>
</feature>
<keyword evidence="9 12" id="KW-0720">Serine protease</keyword>
<dbReference type="PANTHER" id="PTHR42884">
    <property type="entry name" value="PROPROTEIN CONVERTASE SUBTILISIN/KEXIN-RELATED"/>
    <property type="match status" value="1"/>
</dbReference>
<comment type="caution">
    <text evidence="14">The sequence shown here is derived from an EMBL/GenBank/DDBJ whole genome shotgun (WGS) entry which is preliminary data.</text>
</comment>
<dbReference type="GO" id="GO:0016020">
    <property type="term" value="C:membrane"/>
    <property type="evidence" value="ECO:0007669"/>
    <property type="project" value="InterPro"/>
</dbReference>
<dbReference type="GO" id="GO:0005615">
    <property type="term" value="C:extracellular space"/>
    <property type="evidence" value="ECO:0007669"/>
    <property type="project" value="InterPro"/>
</dbReference>
<dbReference type="InterPro" id="IPR018511">
    <property type="entry name" value="Hemolysin-typ_Ca-bd_CS"/>
</dbReference>
<dbReference type="InterPro" id="IPR002884">
    <property type="entry name" value="P_dom"/>
</dbReference>
<evidence type="ECO:0000256" key="11">
    <source>
        <dbReference type="PIRSR" id="PIRSR615500-1"/>
    </source>
</evidence>
<dbReference type="InterPro" id="IPR023828">
    <property type="entry name" value="Peptidase_S8_Ser-AS"/>
</dbReference>
<dbReference type="Pfam" id="PF00082">
    <property type="entry name" value="Peptidase_S8"/>
    <property type="match status" value="1"/>
</dbReference>
<dbReference type="InterPro" id="IPR025282">
    <property type="entry name" value="DUF4214"/>
</dbReference>
<dbReference type="GO" id="GO:0004252">
    <property type="term" value="F:serine-type endopeptidase activity"/>
    <property type="evidence" value="ECO:0007669"/>
    <property type="project" value="UniProtKB-UniRule"/>
</dbReference>
<sequence>MRFLKGIFLLSDHNCPTTPFRARETMATATASVSIASQSVIEGNSGAKSMVFTLTLSAATPYSVSVQVDTRDSTAVAGVDYQAVRQRVSFAPGSTTATVTVPVIGNSAMQPARAFEIHLSNAINATITPNFSDAAGAVQSYAQADAWGLIFDNDSYAGWAPPADPYLQLEWYLYNTRTVLAWALATGKGVKVGVLDQGIDANHPDLAANDDVALSRISYTLQPGGAPAGNGDNHGTSVAGVIAAARDGSGMVGVAYDAQLVSIYTALSLSPQYLSEIANAFRYAAALDVLNNSWGFGNLLNQGANWAFLDNAHDARFAPAFQALHDLAASGRNGLGTVVVQSAGNSYSYGDDTNLHNFQNSRYIITVGATDYFGTSSSFSTTGASILVSAPGGAGHRDFASILTTDRAGAAGNSTGDYAFEDGTSFASPIVSGIVALMLEANPRLGYRDVQQILAYTAHQTSVDSGWTSNGAADWNGGGLAYNAVAQSSGFGQVDALAAVRLAAAWQGTPQTVANTVDVLGAQVVNQAIPDNDRHGVTGSIAVTSSMVVERADVSVNLTHPFIGDLEVALKSPSGTISYLMYRPSQGALSAYGSSQHDVHFTFDTVLDWGETATGTWSLNVRDLEGGDVGVFNDWSIDLTGHAAAPDHTYFYTYEFPQLAAADPRRAVLSDPGAGVHTINAAALSGNNRIDLSGATASSINGGKLAIADGTTIRNACGGEGNDVLIANAAGSALRGMGGNDTLASGAGNDTLDGGAGTDTAIFSGTRARYTVARTGSGCTVQDTSGADGVDQLSNIERLQFADATVGLDVGGAAGQAYRLYQAAFGRTPDPGGLGYWICQLDHGIALKQVASSFAGSAEFQALYGAHPDSADIVTRFYGNVLHRAPDAAGAAYWTNVLDSHAADVADVLISFSESAENVAALVGATQNGIAYTPYG</sequence>
<dbReference type="Gene3D" id="2.60.40.2030">
    <property type="match status" value="1"/>
</dbReference>
<dbReference type="Gene3D" id="1.10.3130.20">
    <property type="entry name" value="Phycobilisome linker domain"/>
    <property type="match status" value="1"/>
</dbReference>
<dbReference type="PROSITE" id="PS00138">
    <property type="entry name" value="SUBTILASE_SER"/>
    <property type="match status" value="1"/>
</dbReference>
<dbReference type="GO" id="GO:0005509">
    <property type="term" value="F:calcium ion binding"/>
    <property type="evidence" value="ECO:0007669"/>
    <property type="project" value="InterPro"/>
</dbReference>
<evidence type="ECO:0000259" key="13">
    <source>
        <dbReference type="PROSITE" id="PS51829"/>
    </source>
</evidence>
<accession>A0A6L6PX70</accession>
<dbReference type="EMBL" id="WNLA01000002">
    <property type="protein sequence ID" value="MTW01734.1"/>
    <property type="molecule type" value="Genomic_DNA"/>
</dbReference>
<evidence type="ECO:0000313" key="14">
    <source>
        <dbReference type="EMBL" id="MTW01734.1"/>
    </source>
</evidence>
<dbReference type="InterPro" id="IPR034182">
    <property type="entry name" value="Kexin/furin"/>
</dbReference>
<evidence type="ECO:0000256" key="2">
    <source>
        <dbReference type="ARBA" id="ARBA00004613"/>
    </source>
</evidence>
<dbReference type="PROSITE" id="PS51829">
    <property type="entry name" value="P_HOMO_B"/>
    <property type="match status" value="1"/>
</dbReference>
<dbReference type="Pfam" id="PF01483">
    <property type="entry name" value="P_proprotein"/>
    <property type="match status" value="1"/>
</dbReference>
<evidence type="ECO:0000256" key="12">
    <source>
        <dbReference type="PROSITE-ProRule" id="PRU01240"/>
    </source>
</evidence>
<dbReference type="PROSITE" id="PS00330">
    <property type="entry name" value="HEMOLYSIN_CALCIUM"/>
    <property type="match status" value="1"/>
</dbReference>
<dbReference type="InterPro" id="IPR003644">
    <property type="entry name" value="Calx_beta"/>
</dbReference>
<dbReference type="InterPro" id="IPR038081">
    <property type="entry name" value="CalX-like_sf"/>
</dbReference>
<dbReference type="PROSITE" id="PS51892">
    <property type="entry name" value="SUBTILASE"/>
    <property type="match status" value="1"/>
</dbReference>
<dbReference type="GO" id="GO:0005737">
    <property type="term" value="C:cytoplasm"/>
    <property type="evidence" value="ECO:0007669"/>
    <property type="project" value="UniProtKB-ARBA"/>
</dbReference>
<dbReference type="Gene3D" id="3.40.50.200">
    <property type="entry name" value="Peptidase S8/S53 domain"/>
    <property type="match status" value="1"/>
</dbReference>
<dbReference type="Gene3D" id="2.150.10.10">
    <property type="entry name" value="Serralysin-like metalloprotease, C-terminal"/>
    <property type="match status" value="1"/>
</dbReference>
<dbReference type="OrthoDB" id="480426at2"/>
<comment type="similarity">
    <text evidence="3">Belongs to the peptidase S8 family. Furin subfamily.</text>
</comment>
<feature type="active site" description="Charge relay system" evidence="11 12">
    <location>
        <position position="234"/>
    </location>
</feature>
<dbReference type="Gene3D" id="2.60.120.260">
    <property type="entry name" value="Galactose-binding domain-like"/>
    <property type="match status" value="1"/>
</dbReference>
<evidence type="ECO:0000256" key="5">
    <source>
        <dbReference type="ARBA" id="ARBA00022670"/>
    </source>
</evidence>
<dbReference type="GO" id="GO:0016485">
    <property type="term" value="P:protein processing"/>
    <property type="evidence" value="ECO:0007669"/>
    <property type="project" value="TreeGrafter"/>
</dbReference>
<keyword evidence="8 12" id="KW-0378">Hydrolase</keyword>
<comment type="cofactor">
    <cofactor evidence="1">
        <name>Ca(2+)</name>
        <dbReference type="ChEBI" id="CHEBI:29108"/>
    </cofactor>
</comment>
<keyword evidence="7" id="KW-0677">Repeat</keyword>
<evidence type="ECO:0000256" key="7">
    <source>
        <dbReference type="ARBA" id="ARBA00022737"/>
    </source>
</evidence>
<dbReference type="GO" id="GO:0012505">
    <property type="term" value="C:endomembrane system"/>
    <property type="evidence" value="ECO:0007669"/>
    <property type="project" value="UniProtKB-ARBA"/>
</dbReference>
<comment type="subcellular location">
    <subcellularLocation>
        <location evidence="2">Secreted</location>
    </subcellularLocation>
</comment>
<dbReference type="SUPFAM" id="SSF52743">
    <property type="entry name" value="Subtilisin-like"/>
    <property type="match status" value="1"/>
</dbReference>
<evidence type="ECO:0000256" key="1">
    <source>
        <dbReference type="ARBA" id="ARBA00001913"/>
    </source>
</evidence>
<dbReference type="Pfam" id="PF00353">
    <property type="entry name" value="HemolysinCabind"/>
    <property type="match status" value="1"/>
</dbReference>
<keyword evidence="15" id="KW-1185">Reference proteome</keyword>
<protein>
    <submittedName>
        <fullName evidence="14">S8 family serine peptidase</fullName>
    </submittedName>
</protein>
<dbReference type="GO" id="GO:0007154">
    <property type="term" value="P:cell communication"/>
    <property type="evidence" value="ECO:0007669"/>
    <property type="project" value="InterPro"/>
</dbReference>
<keyword evidence="10" id="KW-0106">Calcium</keyword>
<feature type="domain" description="P/Homo B" evidence="13">
    <location>
        <begin position="508"/>
        <end position="645"/>
    </location>
</feature>
<gene>
    <name evidence="14" type="ORF">GM668_06480</name>
</gene>
<dbReference type="InterPro" id="IPR011049">
    <property type="entry name" value="Serralysin-like_metalloprot_C"/>
</dbReference>
<dbReference type="InterPro" id="IPR036852">
    <property type="entry name" value="Peptidase_S8/S53_dom_sf"/>
</dbReference>
<dbReference type="SUPFAM" id="SSF141072">
    <property type="entry name" value="CalX-like"/>
    <property type="match status" value="1"/>
</dbReference>
<name>A0A6L6PX70_9BURK</name>
<dbReference type="Pfam" id="PF13946">
    <property type="entry name" value="DUF4214"/>
    <property type="match status" value="1"/>
</dbReference>
<dbReference type="SMART" id="SM00237">
    <property type="entry name" value="Calx_beta"/>
    <property type="match status" value="1"/>
</dbReference>
<dbReference type="PROSITE" id="PS00137">
    <property type="entry name" value="SUBTILASE_HIS"/>
    <property type="match status" value="1"/>
</dbReference>
<dbReference type="AlphaFoldDB" id="A0A6L6PX70"/>
<evidence type="ECO:0000256" key="8">
    <source>
        <dbReference type="ARBA" id="ARBA00022801"/>
    </source>
</evidence>
<dbReference type="Pfam" id="PF03160">
    <property type="entry name" value="Calx-beta"/>
    <property type="match status" value="1"/>
</dbReference>